<dbReference type="EMBL" id="JAREWH010000012">
    <property type="protein sequence ID" value="MDN3193134.1"/>
    <property type="molecule type" value="Genomic_DNA"/>
</dbReference>
<reference evidence="2" key="1">
    <citation type="journal article" date="2023" name="Pathogens">
        <title>Prevalence of Enterococcus spp. and the Whole-Genome Characteristics of Enterococcus faecium and Enterococcus faecalis Strains Isolated from Free-Living Birds in Poland.</title>
        <authorList>
            <person name="Kwit R."/>
            <person name="Zajac M."/>
            <person name="Smialowska-Weglinska A."/>
            <person name="Skarzynska M."/>
            <person name="Bomba A."/>
            <person name="Lalak A."/>
            <person name="Skrzypiec E."/>
            <person name="Wojdat D."/>
            <person name="Koza W."/>
            <person name="Mikos-Wojewoda E."/>
            <person name="Pasim P."/>
            <person name="Skora M."/>
            <person name="Polak M."/>
            <person name="Wiacek J."/>
            <person name="Wasyl D."/>
        </authorList>
    </citation>
    <scope>NUCLEOTIDE SEQUENCE</scope>
    <source>
        <strain evidence="2">691B_2</strain>
    </source>
</reference>
<keyword evidence="1" id="KW-1133">Transmembrane helix</keyword>
<accession>A0AAW7KGJ1</accession>
<dbReference type="Proteomes" id="UP001173174">
    <property type="component" value="Unassembled WGS sequence"/>
</dbReference>
<organism evidence="2 3">
    <name type="scientific">Enterococcus faecalis</name>
    <name type="common">Streptococcus faecalis</name>
    <dbReference type="NCBI Taxonomy" id="1351"/>
    <lineage>
        <taxon>Bacteria</taxon>
        <taxon>Bacillati</taxon>
        <taxon>Bacillota</taxon>
        <taxon>Bacilli</taxon>
        <taxon>Lactobacillales</taxon>
        <taxon>Enterococcaceae</taxon>
        <taxon>Enterococcus</taxon>
    </lineage>
</organism>
<feature type="transmembrane region" description="Helical" evidence="1">
    <location>
        <begin position="100"/>
        <end position="118"/>
    </location>
</feature>
<name>A0AAW7KGJ1_ENTFL</name>
<evidence type="ECO:0000313" key="3">
    <source>
        <dbReference type="Proteomes" id="UP001173174"/>
    </source>
</evidence>
<evidence type="ECO:0000256" key="1">
    <source>
        <dbReference type="SAM" id="Phobius"/>
    </source>
</evidence>
<gene>
    <name evidence="2" type="ORF">P0E79_11630</name>
</gene>
<keyword evidence="1" id="KW-0472">Membrane</keyword>
<keyword evidence="1" id="KW-0812">Transmembrane</keyword>
<comment type="caution">
    <text evidence="2">The sequence shown here is derived from an EMBL/GenBank/DDBJ whole genome shotgun (WGS) entry which is preliminary data.</text>
</comment>
<dbReference type="RefSeq" id="WP_241709048.1">
    <property type="nucleotide sequence ID" value="NZ_JALAAS010000009.1"/>
</dbReference>
<dbReference type="AlphaFoldDB" id="A0AAW7KGJ1"/>
<feature type="transmembrane region" description="Helical" evidence="1">
    <location>
        <begin position="7"/>
        <end position="26"/>
    </location>
</feature>
<feature type="transmembrane region" description="Helical" evidence="1">
    <location>
        <begin position="77"/>
        <end position="94"/>
    </location>
</feature>
<sequence>MNNLWKVHLFLFSNIPIFIMLIISKFDIKKSIYSIENILSMIFAFLIIYSIAVLVVFNHKLKEKNNEQKKIKSIESLNSSYISSMASYFLPLFSLGFDGLRGTGIFLLVFLLTLYLFIRSDEYYSSLMFYVLKYNIYSCEFEEGDQYFSTVVLLSKKSLRQLEKETILCRYFNDAKKTNFISYVVIEKGVVCNVGEEERII</sequence>
<evidence type="ECO:0000313" key="2">
    <source>
        <dbReference type="EMBL" id="MDN3193134.1"/>
    </source>
</evidence>
<reference evidence="2" key="2">
    <citation type="submission" date="2023-03" db="EMBL/GenBank/DDBJ databases">
        <authorList>
            <person name="Zajac M."/>
            <person name="Kwit R."/>
            <person name="Wasyl D."/>
        </authorList>
    </citation>
    <scope>NUCLEOTIDE SEQUENCE</scope>
    <source>
        <strain evidence="2">691B_2</strain>
    </source>
</reference>
<feature type="transmembrane region" description="Helical" evidence="1">
    <location>
        <begin position="38"/>
        <end position="57"/>
    </location>
</feature>
<protein>
    <submittedName>
        <fullName evidence="2">Uncharacterized protein</fullName>
    </submittedName>
</protein>
<proteinExistence type="predicted"/>